<keyword evidence="3" id="KW-0804">Transcription</keyword>
<organism evidence="6 7">
    <name type="scientific">Mycolicibacterium obuense</name>
    <dbReference type="NCBI Taxonomy" id="1807"/>
    <lineage>
        <taxon>Bacteria</taxon>
        <taxon>Bacillati</taxon>
        <taxon>Actinomycetota</taxon>
        <taxon>Actinomycetes</taxon>
        <taxon>Mycobacteriales</taxon>
        <taxon>Mycobacteriaceae</taxon>
        <taxon>Mycolicibacterium</taxon>
    </lineage>
</organism>
<evidence type="ECO:0000313" key="6">
    <source>
        <dbReference type="EMBL" id="KKF02436.1"/>
    </source>
</evidence>
<evidence type="ECO:0000259" key="5">
    <source>
        <dbReference type="PROSITE" id="PS50977"/>
    </source>
</evidence>
<dbReference type="PATRIC" id="fig|1807.13.peg.2926"/>
<evidence type="ECO:0000256" key="1">
    <source>
        <dbReference type="ARBA" id="ARBA00023015"/>
    </source>
</evidence>
<dbReference type="Proteomes" id="UP000034150">
    <property type="component" value="Unassembled WGS sequence"/>
</dbReference>
<reference evidence="6 7" key="1">
    <citation type="journal article" date="2015" name="Genome Announc.">
        <title>Draft Genome Sequence of Mycobacterium obuense Strain UC1, Isolated from Patient Sputum.</title>
        <authorList>
            <person name="Greninger A.L."/>
            <person name="Cunningham G."/>
            <person name="Hsu E.D."/>
            <person name="Yu J.M."/>
            <person name="Chiu C.Y."/>
            <person name="Miller S."/>
        </authorList>
    </citation>
    <scope>NUCLEOTIDE SEQUENCE [LARGE SCALE GENOMIC DNA]</scope>
    <source>
        <strain evidence="6 7">UC1</strain>
    </source>
</reference>
<dbReference type="SUPFAM" id="SSF48498">
    <property type="entry name" value="Tetracyclin repressor-like, C-terminal domain"/>
    <property type="match status" value="1"/>
</dbReference>
<sequence>MTPIRPGGRTANVRAAVLSATADQLIESGLESVDLAEVARRAGVGKSTVYRRWGTVSALVTDLLADMAETSLPRPDTGSLAEDFRSIANLIQRTLADRRQGPLLAAIIAAATCSPDTARALATFYSVRLKEFAGTVTDGIARGEAPPGTDPSDAIRYLSAPLYYRLLTGNGAPDDRDANRAARAALAAIAAGVFTG</sequence>
<evidence type="ECO:0000256" key="2">
    <source>
        <dbReference type="ARBA" id="ARBA00023125"/>
    </source>
</evidence>
<dbReference type="GO" id="GO:0000976">
    <property type="term" value="F:transcription cis-regulatory region binding"/>
    <property type="evidence" value="ECO:0007669"/>
    <property type="project" value="TreeGrafter"/>
</dbReference>
<dbReference type="InterPro" id="IPR009057">
    <property type="entry name" value="Homeodomain-like_sf"/>
</dbReference>
<dbReference type="PANTHER" id="PTHR30055">
    <property type="entry name" value="HTH-TYPE TRANSCRIPTIONAL REGULATOR RUTR"/>
    <property type="match status" value="1"/>
</dbReference>
<dbReference type="OrthoDB" id="9796019at2"/>
<protein>
    <submittedName>
        <fullName evidence="6">TetR family transcriptional regulator</fullName>
    </submittedName>
</protein>
<dbReference type="RefSeq" id="WP_046362603.1">
    <property type="nucleotide sequence ID" value="NZ_JYNU01000006.1"/>
</dbReference>
<dbReference type="GO" id="GO:0003700">
    <property type="term" value="F:DNA-binding transcription factor activity"/>
    <property type="evidence" value="ECO:0007669"/>
    <property type="project" value="TreeGrafter"/>
</dbReference>
<dbReference type="Pfam" id="PF00440">
    <property type="entry name" value="TetR_N"/>
    <property type="match status" value="1"/>
</dbReference>
<name>A0A0M2K5J1_9MYCO</name>
<evidence type="ECO:0000256" key="4">
    <source>
        <dbReference type="PROSITE-ProRule" id="PRU00335"/>
    </source>
</evidence>
<dbReference type="PANTHER" id="PTHR30055:SF148">
    <property type="entry name" value="TETR-FAMILY TRANSCRIPTIONAL REGULATOR"/>
    <property type="match status" value="1"/>
</dbReference>
<gene>
    <name evidence="6" type="ORF">WN67_08630</name>
</gene>
<proteinExistence type="predicted"/>
<comment type="caution">
    <text evidence="6">The sequence shown here is derived from an EMBL/GenBank/DDBJ whole genome shotgun (WGS) entry which is preliminary data.</text>
</comment>
<dbReference type="PROSITE" id="PS50977">
    <property type="entry name" value="HTH_TETR_2"/>
    <property type="match status" value="1"/>
</dbReference>
<dbReference type="InterPro" id="IPR050109">
    <property type="entry name" value="HTH-type_TetR-like_transc_reg"/>
</dbReference>
<dbReference type="Gene3D" id="1.10.10.60">
    <property type="entry name" value="Homeodomain-like"/>
    <property type="match status" value="1"/>
</dbReference>
<dbReference type="STRING" id="1807.MOBUDSM44075_01207"/>
<dbReference type="Gene3D" id="1.10.357.10">
    <property type="entry name" value="Tetracycline Repressor, domain 2"/>
    <property type="match status" value="1"/>
</dbReference>
<evidence type="ECO:0000256" key="3">
    <source>
        <dbReference type="ARBA" id="ARBA00023163"/>
    </source>
</evidence>
<feature type="DNA-binding region" description="H-T-H motif" evidence="4">
    <location>
        <begin position="34"/>
        <end position="53"/>
    </location>
</feature>
<dbReference type="AlphaFoldDB" id="A0A0M2K5J1"/>
<dbReference type="SUPFAM" id="SSF46689">
    <property type="entry name" value="Homeodomain-like"/>
    <property type="match status" value="1"/>
</dbReference>
<dbReference type="InterPro" id="IPR011075">
    <property type="entry name" value="TetR_C"/>
</dbReference>
<dbReference type="InterPro" id="IPR001647">
    <property type="entry name" value="HTH_TetR"/>
</dbReference>
<evidence type="ECO:0000313" key="7">
    <source>
        <dbReference type="Proteomes" id="UP000034150"/>
    </source>
</evidence>
<dbReference type="EMBL" id="LAUZ02000030">
    <property type="protein sequence ID" value="KKF02436.1"/>
    <property type="molecule type" value="Genomic_DNA"/>
</dbReference>
<keyword evidence="7" id="KW-1185">Reference proteome</keyword>
<dbReference type="InterPro" id="IPR036271">
    <property type="entry name" value="Tet_transcr_reg_TetR-rel_C_sf"/>
</dbReference>
<keyword evidence="1" id="KW-0805">Transcription regulation</keyword>
<keyword evidence="2 4" id="KW-0238">DNA-binding</keyword>
<feature type="domain" description="HTH tetR-type" evidence="5">
    <location>
        <begin position="11"/>
        <end position="71"/>
    </location>
</feature>
<dbReference type="Pfam" id="PF16859">
    <property type="entry name" value="TetR_C_11"/>
    <property type="match status" value="1"/>
</dbReference>
<accession>A0A0M2K5J1</accession>